<dbReference type="EMBL" id="MH632120">
    <property type="protein sequence ID" value="AXN53370.1"/>
    <property type="molecule type" value="Genomic_DNA"/>
</dbReference>
<sequence length="105" mass="11693">MISITTTDKGYYRGAEDVTLRGAFRHQQYSPHQPYVVRVFPNEGAMLSAVPTVIQAREYGDLGKPAADHNVAEGDVIEVDGVQYRITDDQWGYDPRLIPVEAAAR</sequence>
<reference evidence="2" key="1">
    <citation type="submission" date="2018-07" db="EMBL/GenBank/DDBJ databases">
        <authorList>
            <person name="Quirk P.G."/>
            <person name="Krulwich T.A."/>
        </authorList>
    </citation>
    <scope>NUCLEOTIDE SEQUENCE [LARGE SCALE GENOMIC DNA]</scope>
</reference>
<evidence type="ECO:0000313" key="2">
    <source>
        <dbReference type="Proteomes" id="UP000259812"/>
    </source>
</evidence>
<organism evidence="1 2">
    <name type="scientific">Mycobacterium phage Thonko</name>
    <dbReference type="NCBI Taxonomy" id="2282910"/>
    <lineage>
        <taxon>Viruses</taxon>
        <taxon>Duplodnaviria</taxon>
        <taxon>Heunggongvirae</taxon>
        <taxon>Uroviricota</taxon>
        <taxon>Caudoviricetes</taxon>
        <taxon>Bclasvirinae</taxon>
        <taxon>Thonkovirus</taxon>
        <taxon>Thonkovirus thonko</taxon>
    </lineage>
</organism>
<dbReference type="GeneID" id="60320853"/>
<dbReference type="RefSeq" id="YP_009949451.1">
    <property type="nucleotide sequence ID" value="NC_051580.1"/>
</dbReference>
<protein>
    <submittedName>
        <fullName evidence="1">Uncharacterized protein</fullName>
    </submittedName>
</protein>
<accession>A0A346FCE5</accession>
<keyword evidence="2" id="KW-1185">Reference proteome</keyword>
<dbReference type="KEGG" id="vg:60320853"/>
<name>A0A346FCE5_9CAUD</name>
<dbReference type="Proteomes" id="UP000259812">
    <property type="component" value="Genome"/>
</dbReference>
<gene>
    <name evidence="1" type="primary">100</name>
    <name evidence="1" type="ORF">PBI_THONKO_100</name>
</gene>
<proteinExistence type="predicted"/>
<evidence type="ECO:0000313" key="1">
    <source>
        <dbReference type="EMBL" id="AXN53370.1"/>
    </source>
</evidence>